<feature type="region of interest" description="Disordered" evidence="1">
    <location>
        <begin position="395"/>
        <end position="433"/>
    </location>
</feature>
<dbReference type="Proteomes" id="UP000326725">
    <property type="component" value="Unassembled WGS sequence"/>
</dbReference>
<proteinExistence type="predicted"/>
<dbReference type="InterPro" id="IPR013494">
    <property type="entry name" value="CHP02678"/>
</dbReference>
<evidence type="ECO:0000256" key="1">
    <source>
        <dbReference type="SAM" id="MobiDB-lite"/>
    </source>
</evidence>
<dbReference type="Pfam" id="PF09661">
    <property type="entry name" value="DUF2398"/>
    <property type="match status" value="1"/>
</dbReference>
<accession>A0A5K1I902</accession>
<protein>
    <recommendedName>
        <fullName evidence="4">TIGR02678 family protein</fullName>
    </recommendedName>
</protein>
<organism evidence="2 3">
    <name type="scientific">Halomonas lysinitropha</name>
    <dbReference type="NCBI Taxonomy" id="2607506"/>
    <lineage>
        <taxon>Bacteria</taxon>
        <taxon>Pseudomonadati</taxon>
        <taxon>Pseudomonadota</taxon>
        <taxon>Gammaproteobacteria</taxon>
        <taxon>Oceanospirillales</taxon>
        <taxon>Halomonadaceae</taxon>
        <taxon>Halomonas</taxon>
    </lineage>
</organism>
<dbReference type="NCBIfam" id="TIGR02678">
    <property type="entry name" value="TIGR02678 family protein"/>
    <property type="match status" value="1"/>
</dbReference>
<evidence type="ECO:0000313" key="2">
    <source>
        <dbReference type="EMBL" id="VVZ96693.1"/>
    </source>
</evidence>
<evidence type="ECO:0008006" key="4">
    <source>
        <dbReference type="Google" id="ProtNLM"/>
    </source>
</evidence>
<gene>
    <name evidence="2" type="ORF">HALO32_02800</name>
</gene>
<sequence>MIELSDALERQRLEEQRRALRALLARPLIRADDSAFPLVRRHAAPLRDWLARETGWHLQSERDFVRLHKRPADSRDATRPARVGRGTQRKTFNRRRYALFCLLLADLERGDTQITLGRLGEGLGQAVNDPALAERDLAFSLDHQEARRDLVVVVRLLLELGVLDRVAGDEEHFLRRGPEGDVLYDVDRRVLSALLVTARGPSLVALNGADRELDLEARLNALAETFVPDTPDGRNRELRHRLARRLLDDPVVYWQELDEDEAAYLANQRGVMLRRLQQATGLIPEVRAEGMALVDPDGELTDEKIPAEGTEGHLALLMAERLAAVGPDGVSLDEAEAWIQGWQGEYRRYWRKAACEPGAAPGLCRQTLARLEALRLVARRGERVLPLPALGRFRVQPAATPDADSERLFGQPTRQSGRPPSKPSDLADPLSDE</sequence>
<keyword evidence="3" id="KW-1185">Reference proteome</keyword>
<dbReference type="EMBL" id="CABVOU010000039">
    <property type="protein sequence ID" value="VVZ96693.1"/>
    <property type="molecule type" value="Genomic_DNA"/>
</dbReference>
<name>A0A5K1I902_9GAMM</name>
<evidence type="ECO:0000313" key="3">
    <source>
        <dbReference type="Proteomes" id="UP000326725"/>
    </source>
</evidence>
<dbReference type="AlphaFoldDB" id="A0A5K1I902"/>
<dbReference type="RefSeq" id="WP_151444490.1">
    <property type="nucleotide sequence ID" value="NZ_CABVOU010000039.1"/>
</dbReference>
<reference evidence="2 3" key="1">
    <citation type="submission" date="2019-09" db="EMBL/GenBank/DDBJ databases">
        <authorList>
            <person name="Criscuolo A."/>
        </authorList>
    </citation>
    <scope>NUCLEOTIDE SEQUENCE [LARGE SCALE GENOMIC DNA]</scope>
    <source>
        <strain evidence="3">3(2)</strain>
    </source>
</reference>